<dbReference type="PANTHER" id="PTHR30466:SF1">
    <property type="entry name" value="FMN REDUCTASE (NADH) RUTF"/>
    <property type="match status" value="1"/>
</dbReference>
<dbReference type="InterPro" id="IPR050268">
    <property type="entry name" value="NADH-dep_flavin_reductase"/>
</dbReference>
<dbReference type="InterPro" id="IPR012349">
    <property type="entry name" value="Split_barrel_FMN-bd"/>
</dbReference>
<protein>
    <submittedName>
        <fullName evidence="5">Flavin reductase</fullName>
    </submittedName>
</protein>
<evidence type="ECO:0000256" key="2">
    <source>
        <dbReference type="ARBA" id="ARBA00022643"/>
    </source>
</evidence>
<reference evidence="5 6" key="1">
    <citation type="submission" date="2019-05" db="EMBL/GenBank/DDBJ databases">
        <title>Complete genome sequence of Izhakiella calystegiae KSNA2, an endophyte isolated from beach morning glory (Calystegia soldanella).</title>
        <authorList>
            <person name="Jiang L."/>
            <person name="Jeong J.C."/>
            <person name="Kim C.Y."/>
            <person name="Kim D.H."/>
            <person name="Kim S.W."/>
            <person name="Lee j."/>
        </authorList>
    </citation>
    <scope>NUCLEOTIDE SEQUENCE [LARGE SCALE GENOMIC DNA]</scope>
    <source>
        <strain evidence="5 6">KSNA2</strain>
    </source>
</reference>
<dbReference type="Pfam" id="PF01613">
    <property type="entry name" value="Flavin_Reduct"/>
    <property type="match status" value="1"/>
</dbReference>
<evidence type="ECO:0000256" key="3">
    <source>
        <dbReference type="ARBA" id="ARBA00023002"/>
    </source>
</evidence>
<keyword evidence="6" id="KW-1185">Reference proteome</keyword>
<dbReference type="Proteomes" id="UP000302163">
    <property type="component" value="Chromosome"/>
</dbReference>
<sequence>MAMLGGAVAIITSAGASGRVGMTASAVCSVTDAPPTLLVCINRNAWTHGQFVDNGVLCVNVLGADQAALSGRFANREITMPQRFLSHGWSELATGAPALDGALVNFDCRIVTSHDVGSHTVFYGEVLAIRHGEKRGGLVWFNRDYHQLAPVIPLQP</sequence>
<dbReference type="PANTHER" id="PTHR30466">
    <property type="entry name" value="FLAVIN REDUCTASE"/>
    <property type="match status" value="1"/>
</dbReference>
<gene>
    <name evidence="5" type="ORF">FEM41_10710</name>
</gene>
<dbReference type="AlphaFoldDB" id="A0A4P8YR61"/>
<dbReference type="SUPFAM" id="SSF50475">
    <property type="entry name" value="FMN-binding split barrel"/>
    <property type="match status" value="1"/>
</dbReference>
<keyword evidence="3" id="KW-0560">Oxidoreductase</keyword>
<dbReference type="SMART" id="SM00903">
    <property type="entry name" value="Flavin_Reduct"/>
    <property type="match status" value="1"/>
</dbReference>
<keyword evidence="2" id="KW-0288">FMN</keyword>
<dbReference type="KEGG" id="izh:FEM41_10710"/>
<dbReference type="GO" id="GO:0006208">
    <property type="term" value="P:pyrimidine nucleobase catabolic process"/>
    <property type="evidence" value="ECO:0007669"/>
    <property type="project" value="TreeGrafter"/>
</dbReference>
<dbReference type="OrthoDB" id="6401628at2"/>
<dbReference type="InterPro" id="IPR002563">
    <property type="entry name" value="Flavin_Rdtase-like_dom"/>
</dbReference>
<proteinExistence type="predicted"/>
<dbReference type="Gene3D" id="2.30.110.10">
    <property type="entry name" value="Electron Transport, Fmn-binding Protein, Chain A"/>
    <property type="match status" value="1"/>
</dbReference>
<evidence type="ECO:0000256" key="1">
    <source>
        <dbReference type="ARBA" id="ARBA00022630"/>
    </source>
</evidence>
<evidence type="ECO:0000259" key="4">
    <source>
        <dbReference type="SMART" id="SM00903"/>
    </source>
</evidence>
<accession>A0A4P8YR61</accession>
<keyword evidence="1" id="KW-0285">Flavoprotein</keyword>
<dbReference type="EMBL" id="CP040428">
    <property type="protein sequence ID" value="QCT22656.1"/>
    <property type="molecule type" value="Genomic_DNA"/>
</dbReference>
<feature type="domain" description="Flavin reductase like" evidence="4">
    <location>
        <begin position="1"/>
        <end position="147"/>
    </location>
</feature>
<dbReference type="GO" id="GO:0010181">
    <property type="term" value="F:FMN binding"/>
    <property type="evidence" value="ECO:0007669"/>
    <property type="project" value="InterPro"/>
</dbReference>
<organism evidence="5 6">
    <name type="scientific">Jejubacter calystegiae</name>
    <dbReference type="NCBI Taxonomy" id="2579935"/>
    <lineage>
        <taxon>Bacteria</taxon>
        <taxon>Pseudomonadati</taxon>
        <taxon>Pseudomonadota</taxon>
        <taxon>Gammaproteobacteria</taxon>
        <taxon>Enterobacterales</taxon>
        <taxon>Enterobacteriaceae</taxon>
        <taxon>Jejubacter</taxon>
    </lineage>
</organism>
<evidence type="ECO:0000313" key="6">
    <source>
        <dbReference type="Proteomes" id="UP000302163"/>
    </source>
</evidence>
<evidence type="ECO:0000313" key="5">
    <source>
        <dbReference type="EMBL" id="QCT22656.1"/>
    </source>
</evidence>
<dbReference type="GO" id="GO:0042602">
    <property type="term" value="F:riboflavin reductase (NADPH) activity"/>
    <property type="evidence" value="ECO:0007669"/>
    <property type="project" value="TreeGrafter"/>
</dbReference>
<name>A0A4P8YR61_9ENTR</name>